<dbReference type="EMBL" id="QNVT01000014">
    <property type="protein sequence ID" value="REC61477.1"/>
    <property type="molecule type" value="Genomic_DNA"/>
</dbReference>
<comment type="caution">
    <text evidence="2">The sequence shown here is derived from an EMBL/GenBank/DDBJ whole genome shotgun (WGS) entry which is preliminary data.</text>
</comment>
<name>A0A3D9C6F0_9FLAO</name>
<accession>A0A3D9C6F0</accession>
<feature type="transmembrane region" description="Helical" evidence="1">
    <location>
        <begin position="61"/>
        <end position="81"/>
    </location>
</feature>
<feature type="transmembrane region" description="Helical" evidence="1">
    <location>
        <begin position="29"/>
        <end position="49"/>
    </location>
</feature>
<keyword evidence="3" id="KW-1185">Reference proteome</keyword>
<keyword evidence="1" id="KW-0472">Membrane</keyword>
<evidence type="ECO:0000256" key="1">
    <source>
        <dbReference type="SAM" id="Phobius"/>
    </source>
</evidence>
<sequence>MIANIIFLLGTAFSIYFGIKFGYTHSHTPPLPFVISSLIIIVGVLLFFFRKIVFKEKINDTIHLVIIGVNLIIVLFCLLPTSM</sequence>
<gene>
    <name evidence="2" type="ORF">DRF65_14885</name>
</gene>
<feature type="transmembrane region" description="Helical" evidence="1">
    <location>
        <begin position="5"/>
        <end position="23"/>
    </location>
</feature>
<evidence type="ECO:0000313" key="3">
    <source>
        <dbReference type="Proteomes" id="UP000256686"/>
    </source>
</evidence>
<proteinExistence type="predicted"/>
<organism evidence="2 3">
    <name type="scientific">Chryseobacterium pennae</name>
    <dbReference type="NCBI Taxonomy" id="2258962"/>
    <lineage>
        <taxon>Bacteria</taxon>
        <taxon>Pseudomonadati</taxon>
        <taxon>Bacteroidota</taxon>
        <taxon>Flavobacteriia</taxon>
        <taxon>Flavobacteriales</taxon>
        <taxon>Weeksellaceae</taxon>
        <taxon>Chryseobacterium group</taxon>
        <taxon>Chryseobacterium</taxon>
    </lineage>
</organism>
<keyword evidence="1" id="KW-1133">Transmembrane helix</keyword>
<dbReference type="Proteomes" id="UP000256686">
    <property type="component" value="Unassembled WGS sequence"/>
</dbReference>
<reference evidence="3" key="1">
    <citation type="submission" date="2018-06" db="EMBL/GenBank/DDBJ databases">
        <authorList>
            <person name="Lum Nde A."/>
            <person name="Hugo C."/>
        </authorList>
    </citation>
    <scope>NUCLEOTIDE SEQUENCE [LARGE SCALE GENOMIC DNA]</scope>
    <source>
        <strain evidence="3">1_F178</strain>
    </source>
</reference>
<keyword evidence="1" id="KW-0812">Transmembrane</keyword>
<evidence type="ECO:0000313" key="2">
    <source>
        <dbReference type="EMBL" id="REC61477.1"/>
    </source>
</evidence>
<dbReference type="AlphaFoldDB" id="A0A3D9C6F0"/>
<protein>
    <submittedName>
        <fullName evidence="2">Uncharacterized protein</fullName>
    </submittedName>
</protein>